<evidence type="ECO:0000256" key="4">
    <source>
        <dbReference type="ARBA" id="ARBA00023163"/>
    </source>
</evidence>
<evidence type="ECO:0000256" key="2">
    <source>
        <dbReference type="ARBA" id="ARBA00023015"/>
    </source>
</evidence>
<dbReference type="AlphaFoldDB" id="A0A2P8CY53"/>
<organism evidence="6 7">
    <name type="scientific">Murinocardiopsis flavida</name>
    <dbReference type="NCBI Taxonomy" id="645275"/>
    <lineage>
        <taxon>Bacteria</taxon>
        <taxon>Bacillati</taxon>
        <taxon>Actinomycetota</taxon>
        <taxon>Actinomycetes</taxon>
        <taxon>Streptosporangiales</taxon>
        <taxon>Nocardiopsidaceae</taxon>
        <taxon>Murinocardiopsis</taxon>
    </lineage>
</organism>
<dbReference type="Proteomes" id="UP000240542">
    <property type="component" value="Unassembled WGS sequence"/>
</dbReference>
<evidence type="ECO:0000256" key="5">
    <source>
        <dbReference type="SAM" id="MobiDB-lite"/>
    </source>
</evidence>
<dbReference type="RefSeq" id="WP_106585974.1">
    <property type="nucleotide sequence ID" value="NZ_PYGA01000024.1"/>
</dbReference>
<protein>
    <submittedName>
        <fullName evidence="6">Putative transcriptional regulator</fullName>
    </submittedName>
</protein>
<sequence length="144" mass="15379">MTGLGPLESALMEALWQTGAPMTVRQVCEAMTHHHRRRDYSTASAALMVLHSKGLVRRTKVNRAWLYWSRTTRAEHIADRVHGLLADAGSARSGVIALLVRQCTALDRDDLRVALAEVEDGALPAGPDSADAVGAGSAAPEGGR</sequence>
<reference evidence="6 7" key="1">
    <citation type="submission" date="2018-03" db="EMBL/GenBank/DDBJ databases">
        <title>Genomic Encyclopedia of Archaeal and Bacterial Type Strains, Phase II (KMG-II): from individual species to whole genera.</title>
        <authorList>
            <person name="Goeker M."/>
        </authorList>
    </citation>
    <scope>NUCLEOTIDE SEQUENCE [LARGE SCALE GENOMIC DNA]</scope>
    <source>
        <strain evidence="6 7">DSM 45312</strain>
    </source>
</reference>
<dbReference type="InterPro" id="IPR005650">
    <property type="entry name" value="BlaI_family"/>
</dbReference>
<dbReference type="InterPro" id="IPR036390">
    <property type="entry name" value="WH_DNA-bd_sf"/>
</dbReference>
<comment type="similarity">
    <text evidence="1">Belongs to the BlaI transcriptional regulatory family.</text>
</comment>
<evidence type="ECO:0000256" key="1">
    <source>
        <dbReference type="ARBA" id="ARBA00011046"/>
    </source>
</evidence>
<name>A0A2P8CY53_9ACTN</name>
<dbReference type="Gene3D" id="1.10.10.10">
    <property type="entry name" value="Winged helix-like DNA-binding domain superfamily/Winged helix DNA-binding domain"/>
    <property type="match status" value="1"/>
</dbReference>
<dbReference type="InterPro" id="IPR036388">
    <property type="entry name" value="WH-like_DNA-bd_sf"/>
</dbReference>
<evidence type="ECO:0000313" key="6">
    <source>
        <dbReference type="EMBL" id="PSK89911.1"/>
    </source>
</evidence>
<dbReference type="GO" id="GO:0003677">
    <property type="term" value="F:DNA binding"/>
    <property type="evidence" value="ECO:0007669"/>
    <property type="project" value="UniProtKB-KW"/>
</dbReference>
<proteinExistence type="inferred from homology"/>
<keyword evidence="7" id="KW-1185">Reference proteome</keyword>
<dbReference type="EMBL" id="PYGA01000024">
    <property type="protein sequence ID" value="PSK89911.1"/>
    <property type="molecule type" value="Genomic_DNA"/>
</dbReference>
<feature type="compositionally biased region" description="Low complexity" evidence="5">
    <location>
        <begin position="124"/>
        <end position="144"/>
    </location>
</feature>
<evidence type="ECO:0000256" key="3">
    <source>
        <dbReference type="ARBA" id="ARBA00023125"/>
    </source>
</evidence>
<keyword evidence="3" id="KW-0238">DNA-binding</keyword>
<comment type="caution">
    <text evidence="6">The sequence shown here is derived from an EMBL/GenBank/DDBJ whole genome shotgun (WGS) entry which is preliminary data.</text>
</comment>
<dbReference type="OrthoDB" id="9813987at2"/>
<dbReference type="GO" id="GO:0045892">
    <property type="term" value="P:negative regulation of DNA-templated transcription"/>
    <property type="evidence" value="ECO:0007669"/>
    <property type="project" value="InterPro"/>
</dbReference>
<evidence type="ECO:0000313" key="7">
    <source>
        <dbReference type="Proteomes" id="UP000240542"/>
    </source>
</evidence>
<accession>A0A2P8CY53</accession>
<dbReference type="SUPFAM" id="SSF46785">
    <property type="entry name" value="Winged helix' DNA-binding domain"/>
    <property type="match status" value="1"/>
</dbReference>
<keyword evidence="2" id="KW-0805">Transcription regulation</keyword>
<keyword evidence="4" id="KW-0804">Transcription</keyword>
<dbReference type="Pfam" id="PF03965">
    <property type="entry name" value="Penicillinase_R"/>
    <property type="match status" value="1"/>
</dbReference>
<gene>
    <name evidence="6" type="ORF">CLV63_12415</name>
</gene>
<feature type="region of interest" description="Disordered" evidence="5">
    <location>
        <begin position="123"/>
        <end position="144"/>
    </location>
</feature>